<organism evidence="3 4">
    <name type="scientific">Desulfobacter latus</name>
    <dbReference type="NCBI Taxonomy" id="2292"/>
    <lineage>
        <taxon>Bacteria</taxon>
        <taxon>Pseudomonadati</taxon>
        <taxon>Thermodesulfobacteriota</taxon>
        <taxon>Desulfobacteria</taxon>
        <taxon>Desulfobacterales</taxon>
        <taxon>Desulfobacteraceae</taxon>
        <taxon>Desulfobacter</taxon>
    </lineage>
</organism>
<sequence>MSRFVKAIGIVSIFMMMTGCASMNDIIGSVYNPHNGNPEYYHTPQKSADNNESHLTNEPDSHLVEESYITSAEKILSASAEKIRMVYEKEYAHAYPNSDLNIQYKESSDGVVLNMKWESPKAFFDMGRYDIVATKTFNGREPVSFIDLLARSLVDIVGQLDDAGLTGKYKIIATLAGQADATPVTGNLIYLGEYGNQILLTEKNTTLNGVPHTLELIKKHRSISNEQLAGLRAYSLAQYLRGSLYGIPIDEYYNLTVAKKRGLSFRSAGVKISIEETQ</sequence>
<feature type="signal peptide" evidence="2">
    <location>
        <begin position="1"/>
        <end position="21"/>
    </location>
</feature>
<keyword evidence="2" id="KW-0732">Signal</keyword>
<evidence type="ECO:0000256" key="2">
    <source>
        <dbReference type="SAM" id="SignalP"/>
    </source>
</evidence>
<reference evidence="3 4" key="1">
    <citation type="submission" date="2020-06" db="EMBL/GenBank/DDBJ databases">
        <title>High-quality draft genome of sulfate reducer Desulfobacter latus type strain AcrS2 isolated from marine sediment.</title>
        <authorList>
            <person name="Hoppe M."/>
            <person name="Larsen C.K."/>
            <person name="Marshall I.P.G."/>
            <person name="Schramm A."/>
            <person name="Marietou A.G."/>
        </authorList>
    </citation>
    <scope>NUCLEOTIDE SEQUENCE [LARGE SCALE GENOMIC DNA]</scope>
    <source>
        <strain evidence="3 4">AcRS2</strain>
    </source>
</reference>
<dbReference type="RefSeq" id="WP_178366451.1">
    <property type="nucleotide sequence ID" value="NZ_JACADJ010000022.1"/>
</dbReference>
<dbReference type="EMBL" id="JACADJ010000022">
    <property type="protein sequence ID" value="NWH04993.1"/>
    <property type="molecule type" value="Genomic_DNA"/>
</dbReference>
<gene>
    <name evidence="3" type="ORF">HXW94_08355</name>
</gene>
<feature type="chain" id="PRO_5032817523" description="Lipoprotein" evidence="2">
    <location>
        <begin position="22"/>
        <end position="278"/>
    </location>
</feature>
<name>A0A850SZX5_9BACT</name>
<evidence type="ECO:0000313" key="3">
    <source>
        <dbReference type="EMBL" id="NWH04993.1"/>
    </source>
</evidence>
<proteinExistence type="predicted"/>
<keyword evidence="4" id="KW-1185">Reference proteome</keyword>
<protein>
    <recommendedName>
        <fullName evidence="5">Lipoprotein</fullName>
    </recommendedName>
</protein>
<evidence type="ECO:0008006" key="5">
    <source>
        <dbReference type="Google" id="ProtNLM"/>
    </source>
</evidence>
<feature type="region of interest" description="Disordered" evidence="1">
    <location>
        <begin position="38"/>
        <end position="60"/>
    </location>
</feature>
<evidence type="ECO:0000313" key="4">
    <source>
        <dbReference type="Proteomes" id="UP000553343"/>
    </source>
</evidence>
<comment type="caution">
    <text evidence="3">The sequence shown here is derived from an EMBL/GenBank/DDBJ whole genome shotgun (WGS) entry which is preliminary data.</text>
</comment>
<evidence type="ECO:0000256" key="1">
    <source>
        <dbReference type="SAM" id="MobiDB-lite"/>
    </source>
</evidence>
<dbReference type="Proteomes" id="UP000553343">
    <property type="component" value="Unassembled WGS sequence"/>
</dbReference>
<dbReference type="AlphaFoldDB" id="A0A850SZX5"/>
<feature type="compositionally biased region" description="Basic and acidic residues" evidence="1">
    <location>
        <begin position="49"/>
        <end position="60"/>
    </location>
</feature>
<accession>A0A850SZX5</accession>
<dbReference type="PROSITE" id="PS51257">
    <property type="entry name" value="PROKAR_LIPOPROTEIN"/>
    <property type="match status" value="1"/>
</dbReference>